<evidence type="ECO:0000256" key="4">
    <source>
        <dbReference type="ARBA" id="ARBA00022803"/>
    </source>
</evidence>
<dbReference type="Gene3D" id="1.25.40.10">
    <property type="entry name" value="Tetratricopeptide repeat domain"/>
    <property type="match status" value="1"/>
</dbReference>
<feature type="region of interest" description="Disordered" evidence="5">
    <location>
        <begin position="1"/>
        <end position="23"/>
    </location>
</feature>
<dbReference type="CDD" id="cd05804">
    <property type="entry name" value="StaR_like"/>
    <property type="match status" value="1"/>
</dbReference>
<evidence type="ECO:0000256" key="1">
    <source>
        <dbReference type="ARBA" id="ARBA00005857"/>
    </source>
</evidence>
<proteinExistence type="inferred from homology"/>
<reference evidence="6" key="2">
    <citation type="submission" date="2025-09" db="UniProtKB">
        <authorList>
            <consortium name="Ensembl"/>
        </authorList>
    </citation>
    <scope>IDENTIFICATION</scope>
</reference>
<evidence type="ECO:0000313" key="6">
    <source>
        <dbReference type="Ensembl" id="ENSACDP00005023511.1"/>
    </source>
</evidence>
<keyword evidence="4" id="KW-0802">TPR repeat</keyword>
<evidence type="ECO:0000256" key="5">
    <source>
        <dbReference type="SAM" id="MobiDB-lite"/>
    </source>
</evidence>
<dbReference type="Proteomes" id="UP000694521">
    <property type="component" value="Unplaced"/>
</dbReference>
<dbReference type="Ensembl" id="ENSACDT00005028111.1">
    <property type="protein sequence ID" value="ENSACDP00005023511.1"/>
    <property type="gene ID" value="ENSACDG00005016985.1"/>
</dbReference>
<dbReference type="AlphaFoldDB" id="A0A8B9EKV7"/>
<accession>A0A8B9EKV7</accession>
<sequence>GIDRSQPVGMAAETPLEGKSQQESSSKGKALVCLSSQCVKSFISHLFVVQAWQDAGLGLSTASNEACKLFDAVLTQYATWANDEGLGGIEGCLSKLKAADPNFTMGHVIANGLELIGTGSSVRLNKELDSAMRTMMTLSKSQPLSEREKLHVSALDMFAHGQLPKACDLWEQILQSHPTDLLALKFSQDTYFYLGYHIQMRDSVARVFPFWTPDVPLSSYVKGYYSFGLMETNLFDRAEKLALEALAIDQTDAWSVHTIAHINEMKAEVKKGLAFMKETEANWKNSDILACHNYWHWALYFIEKGEYEAALTIYDNHIAPQCLSSGSMLDIVDNCSMLYRLRLEGIKLGDRWDNVLKITKKHTKDHILLFNDVHILMSSLGAKDHKTTNELLTTLQELAKAPCEDHELSLAPSLGLPLCQAFMEFEKGNCDKAVDLLYPIRYQLIQLGGSNAQRDVFNQLLIHAALNCKSKAKQNLAKCLLRERDVMRPNSPMTERLMRKAAAVHSMA</sequence>
<protein>
    <recommendedName>
        <fullName evidence="2">Tetratricopeptide repeat protein 38</fullName>
    </recommendedName>
</protein>
<dbReference type="InterPro" id="IPR011990">
    <property type="entry name" value="TPR-like_helical_dom_sf"/>
</dbReference>
<evidence type="ECO:0000313" key="7">
    <source>
        <dbReference type="Proteomes" id="UP000694521"/>
    </source>
</evidence>
<comment type="similarity">
    <text evidence="1">Belongs to the TTC38 family.</text>
</comment>
<evidence type="ECO:0000256" key="2">
    <source>
        <dbReference type="ARBA" id="ARBA00019992"/>
    </source>
</evidence>
<name>A0A8B9EKV7_ANSCY</name>
<dbReference type="PANTHER" id="PTHR16263:SF4">
    <property type="entry name" value="TETRATRICOPEPTIDE REPEAT PROTEIN 38"/>
    <property type="match status" value="1"/>
</dbReference>
<dbReference type="PANTHER" id="PTHR16263">
    <property type="entry name" value="TETRATRICOPEPTIDE REPEAT PROTEIN 38"/>
    <property type="match status" value="1"/>
</dbReference>
<evidence type="ECO:0000256" key="3">
    <source>
        <dbReference type="ARBA" id="ARBA00022737"/>
    </source>
</evidence>
<dbReference type="SUPFAM" id="SSF48452">
    <property type="entry name" value="TPR-like"/>
    <property type="match status" value="1"/>
</dbReference>
<dbReference type="InterPro" id="IPR033891">
    <property type="entry name" value="TTC38"/>
</dbReference>
<organism evidence="6 7">
    <name type="scientific">Anser cygnoides</name>
    <name type="common">Swan goose</name>
    <dbReference type="NCBI Taxonomy" id="8845"/>
    <lineage>
        <taxon>Eukaryota</taxon>
        <taxon>Metazoa</taxon>
        <taxon>Chordata</taxon>
        <taxon>Craniata</taxon>
        <taxon>Vertebrata</taxon>
        <taxon>Euteleostomi</taxon>
        <taxon>Archelosauria</taxon>
        <taxon>Archosauria</taxon>
        <taxon>Dinosauria</taxon>
        <taxon>Saurischia</taxon>
        <taxon>Theropoda</taxon>
        <taxon>Coelurosauria</taxon>
        <taxon>Aves</taxon>
        <taxon>Neognathae</taxon>
        <taxon>Galloanserae</taxon>
        <taxon>Anseriformes</taxon>
        <taxon>Anatidae</taxon>
        <taxon>Anserinae</taxon>
        <taxon>Anser</taxon>
    </lineage>
</organism>
<keyword evidence="3" id="KW-0677">Repeat</keyword>
<keyword evidence="7" id="KW-1185">Reference proteome</keyword>
<reference evidence="6" key="1">
    <citation type="submission" date="2025-08" db="UniProtKB">
        <authorList>
            <consortium name="Ensembl"/>
        </authorList>
    </citation>
    <scope>IDENTIFICATION</scope>
</reference>